<evidence type="ECO:0000259" key="2">
    <source>
        <dbReference type="Pfam" id="PF00149"/>
    </source>
</evidence>
<protein>
    <recommendedName>
        <fullName evidence="2">Calcineurin-like phosphoesterase domain-containing protein</fullName>
    </recommendedName>
</protein>
<proteinExistence type="predicted"/>
<feature type="region of interest" description="Disordered" evidence="1">
    <location>
        <begin position="1"/>
        <end position="26"/>
    </location>
</feature>
<dbReference type="PANTHER" id="PTHR42850:SF4">
    <property type="entry name" value="ZINC-DEPENDENT ENDOPOLYPHOSPHATASE"/>
    <property type="match status" value="1"/>
</dbReference>
<dbReference type="Gene3D" id="3.60.21.10">
    <property type="match status" value="1"/>
</dbReference>
<dbReference type="InterPro" id="IPR004843">
    <property type="entry name" value="Calcineurin-like_PHP"/>
</dbReference>
<dbReference type="STRING" id="913774.A0A0C3HYJ2"/>
<dbReference type="InParanoid" id="A0A0C3HYJ2"/>
<feature type="compositionally biased region" description="Polar residues" evidence="1">
    <location>
        <begin position="16"/>
        <end position="25"/>
    </location>
</feature>
<dbReference type="InterPro" id="IPR050126">
    <property type="entry name" value="Ap4A_hydrolase"/>
</dbReference>
<dbReference type="InterPro" id="IPR029052">
    <property type="entry name" value="Metallo-depent_PP-like"/>
</dbReference>
<accession>A0A0C3HYJ2</accession>
<dbReference type="EMBL" id="KN832870">
    <property type="protein sequence ID" value="KIN07940.1"/>
    <property type="molecule type" value="Genomic_DNA"/>
</dbReference>
<evidence type="ECO:0000313" key="3">
    <source>
        <dbReference type="EMBL" id="KIN07940.1"/>
    </source>
</evidence>
<evidence type="ECO:0000313" key="4">
    <source>
        <dbReference type="Proteomes" id="UP000054321"/>
    </source>
</evidence>
<dbReference type="AlphaFoldDB" id="A0A0C3HYJ2"/>
<dbReference type="SUPFAM" id="SSF56300">
    <property type="entry name" value="Metallo-dependent phosphatases"/>
    <property type="match status" value="1"/>
</dbReference>
<dbReference type="GO" id="GO:0016791">
    <property type="term" value="F:phosphatase activity"/>
    <property type="evidence" value="ECO:0007669"/>
    <property type="project" value="TreeGrafter"/>
</dbReference>
<keyword evidence="4" id="KW-1185">Reference proteome</keyword>
<reference evidence="3 4" key="1">
    <citation type="submission" date="2014-04" db="EMBL/GenBank/DDBJ databases">
        <authorList>
            <consortium name="DOE Joint Genome Institute"/>
            <person name="Kuo A."/>
            <person name="Martino E."/>
            <person name="Perotto S."/>
            <person name="Kohler A."/>
            <person name="Nagy L.G."/>
            <person name="Floudas D."/>
            <person name="Copeland A."/>
            <person name="Barry K.W."/>
            <person name="Cichocki N."/>
            <person name="Veneault-Fourrey C."/>
            <person name="LaButti K."/>
            <person name="Lindquist E.A."/>
            <person name="Lipzen A."/>
            <person name="Lundell T."/>
            <person name="Morin E."/>
            <person name="Murat C."/>
            <person name="Sun H."/>
            <person name="Tunlid A."/>
            <person name="Henrissat B."/>
            <person name="Grigoriev I.V."/>
            <person name="Hibbett D.S."/>
            <person name="Martin F."/>
            <person name="Nordberg H.P."/>
            <person name="Cantor M.N."/>
            <person name="Hua S.X."/>
        </authorList>
    </citation>
    <scope>NUCLEOTIDE SEQUENCE [LARGE SCALE GENOMIC DNA]</scope>
    <source>
        <strain evidence="3 4">Zn</strain>
    </source>
</reference>
<reference evidence="4" key="2">
    <citation type="submission" date="2015-01" db="EMBL/GenBank/DDBJ databases">
        <title>Evolutionary Origins and Diversification of the Mycorrhizal Mutualists.</title>
        <authorList>
            <consortium name="DOE Joint Genome Institute"/>
            <consortium name="Mycorrhizal Genomics Consortium"/>
            <person name="Kohler A."/>
            <person name="Kuo A."/>
            <person name="Nagy L.G."/>
            <person name="Floudas D."/>
            <person name="Copeland A."/>
            <person name="Barry K.W."/>
            <person name="Cichocki N."/>
            <person name="Veneault-Fourrey C."/>
            <person name="LaButti K."/>
            <person name="Lindquist E.A."/>
            <person name="Lipzen A."/>
            <person name="Lundell T."/>
            <person name="Morin E."/>
            <person name="Murat C."/>
            <person name="Riley R."/>
            <person name="Ohm R."/>
            <person name="Sun H."/>
            <person name="Tunlid A."/>
            <person name="Henrissat B."/>
            <person name="Grigoriev I.V."/>
            <person name="Hibbett D.S."/>
            <person name="Martin F."/>
        </authorList>
    </citation>
    <scope>NUCLEOTIDE SEQUENCE [LARGE SCALE GENOMIC DNA]</scope>
    <source>
        <strain evidence="4">Zn</strain>
    </source>
</reference>
<dbReference type="GO" id="GO:0000298">
    <property type="term" value="F:endopolyphosphatase activity"/>
    <property type="evidence" value="ECO:0007669"/>
    <property type="project" value="TreeGrafter"/>
</dbReference>
<dbReference type="OrthoDB" id="10267127at2759"/>
<dbReference type="FunCoup" id="A0A0C3HYJ2">
    <property type="interactions" value="34"/>
</dbReference>
<dbReference type="Pfam" id="PF00149">
    <property type="entry name" value="Metallophos"/>
    <property type="match status" value="1"/>
</dbReference>
<feature type="domain" description="Calcineurin-like phosphoesterase" evidence="2">
    <location>
        <begin position="49"/>
        <end position="256"/>
    </location>
</feature>
<dbReference type="Proteomes" id="UP000054321">
    <property type="component" value="Unassembled WGS sequence"/>
</dbReference>
<dbReference type="GO" id="GO:0005737">
    <property type="term" value="C:cytoplasm"/>
    <property type="evidence" value="ECO:0007669"/>
    <property type="project" value="TreeGrafter"/>
</dbReference>
<dbReference type="PANTHER" id="PTHR42850">
    <property type="entry name" value="METALLOPHOSPHOESTERASE"/>
    <property type="match status" value="1"/>
</dbReference>
<sequence>MHEASYNENLDENSETEQSIPASSSDRIRILDLPAKHIPKTGNHGESGRLIIVGDVHGMQHELNALLDKVQFNEQRDHLILAGDMIAKGPDSLGVVDLAIKLGASAVRGNHEHRIIVAHTAMSVNNGLFKVPPPGDEFQRGKYYSDGGTSSHRDSKDRALATLLGEERIQWLQNSPIILRIGKLGDMGEVVVVHAGLEPGVKLQEQDSYMAMNMRTISKNGEPSDGHVGEAWIKTWNDYQKNLPRNERMTVIYGHDSKRGLQREPYSIGIDTGCVKGGHLTAVIIEGGESGYQLSLVQTDCQEGRSK</sequence>
<evidence type="ECO:0000256" key="1">
    <source>
        <dbReference type="SAM" id="MobiDB-lite"/>
    </source>
</evidence>
<gene>
    <name evidence="3" type="ORF">OIDMADRAFT_22782</name>
</gene>
<organism evidence="3 4">
    <name type="scientific">Oidiodendron maius (strain Zn)</name>
    <dbReference type="NCBI Taxonomy" id="913774"/>
    <lineage>
        <taxon>Eukaryota</taxon>
        <taxon>Fungi</taxon>
        <taxon>Dikarya</taxon>
        <taxon>Ascomycota</taxon>
        <taxon>Pezizomycotina</taxon>
        <taxon>Leotiomycetes</taxon>
        <taxon>Leotiomycetes incertae sedis</taxon>
        <taxon>Myxotrichaceae</taxon>
        <taxon>Oidiodendron</taxon>
    </lineage>
</organism>
<name>A0A0C3HYJ2_OIDMZ</name>
<dbReference type="GO" id="GO:0006798">
    <property type="term" value="P:polyphosphate catabolic process"/>
    <property type="evidence" value="ECO:0007669"/>
    <property type="project" value="TreeGrafter"/>
</dbReference>
<dbReference type="HOGENOM" id="CLU_023125_0_2_1"/>